<keyword evidence="4 5" id="KW-0472">Membrane</keyword>
<keyword evidence="7" id="KW-0560">Oxidoreductase</keyword>
<dbReference type="PROSITE" id="PS00668">
    <property type="entry name" value="COMPLEX1_ND1_2"/>
    <property type="match status" value="1"/>
</dbReference>
<dbReference type="InterPro" id="IPR018086">
    <property type="entry name" value="NADH_UbQ_OxRdtase_su1_CS"/>
</dbReference>
<evidence type="ECO:0000256" key="4">
    <source>
        <dbReference type="ARBA" id="ARBA00023136"/>
    </source>
</evidence>
<evidence type="ECO:0000256" key="2">
    <source>
        <dbReference type="ARBA" id="ARBA00022692"/>
    </source>
</evidence>
<feature type="transmembrane region" description="Helical" evidence="5">
    <location>
        <begin position="111"/>
        <end position="132"/>
    </location>
</feature>
<dbReference type="EC" id="7.1.1.-" evidence="5"/>
<keyword evidence="2 5" id="KW-0812">Transmembrane</keyword>
<feature type="transmembrane region" description="Helical" evidence="5">
    <location>
        <begin position="79"/>
        <end position="99"/>
    </location>
</feature>
<comment type="catalytic activity">
    <reaction evidence="5">
        <text>a quinone + NADH + 5 H(+)(in) = a quinol + NAD(+) + 4 H(+)(out)</text>
        <dbReference type="Rhea" id="RHEA:57888"/>
        <dbReference type="ChEBI" id="CHEBI:15378"/>
        <dbReference type="ChEBI" id="CHEBI:24646"/>
        <dbReference type="ChEBI" id="CHEBI:57540"/>
        <dbReference type="ChEBI" id="CHEBI:57945"/>
        <dbReference type="ChEBI" id="CHEBI:132124"/>
    </reaction>
</comment>
<dbReference type="InterPro" id="IPR001694">
    <property type="entry name" value="NADH_UbQ_OxRdtase_su1/FPO"/>
</dbReference>
<keyword evidence="5" id="KW-0830">Ubiquinone</keyword>
<dbReference type="GO" id="GO:0050136">
    <property type="term" value="F:NADH dehydrogenase (quinone) (non-electrogenic) activity"/>
    <property type="evidence" value="ECO:0007669"/>
    <property type="project" value="UniProtKB-EC"/>
</dbReference>
<dbReference type="NCBIfam" id="NF004741">
    <property type="entry name" value="PRK06076.1-2"/>
    <property type="match status" value="1"/>
</dbReference>
<feature type="transmembrane region" description="Helical" evidence="5">
    <location>
        <begin position="241"/>
        <end position="261"/>
    </location>
</feature>
<reference evidence="7 8" key="1">
    <citation type="submission" date="2023-08" db="EMBL/GenBank/DDBJ databases">
        <title>Genome sequence of Thermaerobacter compostii strain Ins1, a spore-forming filamentous bacterium isolated from a deep geothermal reservoir.</title>
        <authorList>
            <person name="Bregnard D."/>
            <person name="Gonzalez D."/>
            <person name="Junier P."/>
        </authorList>
    </citation>
    <scope>NUCLEOTIDE SEQUENCE [LARGE SCALE GENOMIC DNA]</scope>
    <source>
        <strain evidence="7 8">Ins1</strain>
    </source>
</reference>
<dbReference type="Proteomes" id="UP001304683">
    <property type="component" value="Chromosome"/>
</dbReference>
<keyword evidence="5" id="KW-1003">Cell membrane</keyword>
<dbReference type="Pfam" id="PF00146">
    <property type="entry name" value="NADHdh"/>
    <property type="match status" value="1"/>
</dbReference>
<evidence type="ECO:0000256" key="6">
    <source>
        <dbReference type="RuleBase" id="RU000471"/>
    </source>
</evidence>
<keyword evidence="5 6" id="KW-0520">NAD</keyword>
<feature type="transmembrane region" description="Helical" evidence="5">
    <location>
        <begin position="185"/>
        <end position="204"/>
    </location>
</feature>
<feature type="transmembrane region" description="Helical" evidence="5">
    <location>
        <begin position="267"/>
        <end position="288"/>
    </location>
</feature>
<keyword evidence="5" id="KW-1278">Translocase</keyword>
<feature type="transmembrane region" description="Helical" evidence="5">
    <location>
        <begin position="300"/>
        <end position="319"/>
    </location>
</feature>
<dbReference type="PANTHER" id="PTHR11432">
    <property type="entry name" value="NADH DEHYDROGENASE SUBUNIT 1"/>
    <property type="match status" value="1"/>
</dbReference>
<evidence type="ECO:0000256" key="3">
    <source>
        <dbReference type="ARBA" id="ARBA00022989"/>
    </source>
</evidence>
<comment type="similarity">
    <text evidence="5 6">Belongs to the complex I subunit 1 family.</text>
</comment>
<gene>
    <name evidence="5 7" type="primary">nuoH</name>
    <name evidence="7" type="ORF">Q5761_01405</name>
</gene>
<keyword evidence="8" id="KW-1185">Reference proteome</keyword>
<dbReference type="EMBL" id="CP132508">
    <property type="protein sequence ID" value="WPD19357.1"/>
    <property type="molecule type" value="Genomic_DNA"/>
</dbReference>
<dbReference type="PANTHER" id="PTHR11432:SF3">
    <property type="entry name" value="NADH-UBIQUINONE OXIDOREDUCTASE CHAIN 1"/>
    <property type="match status" value="1"/>
</dbReference>
<dbReference type="RefSeq" id="WP_135224827.1">
    <property type="nucleotide sequence ID" value="NZ_CP132508.1"/>
</dbReference>
<comment type="subunit">
    <text evidence="5">NDH-1 is composed of 14 different subunits. Subunits NuoA, H, J, K, L, M, N constitute the membrane sector of the complex.</text>
</comment>
<proteinExistence type="inferred from homology"/>
<feature type="transmembrane region" description="Helical" evidence="5">
    <location>
        <begin position="6"/>
        <end position="32"/>
    </location>
</feature>
<evidence type="ECO:0000256" key="5">
    <source>
        <dbReference type="HAMAP-Rule" id="MF_01350"/>
    </source>
</evidence>
<organism evidence="7 8">
    <name type="scientific">Thermaerobacter composti</name>
    <dbReference type="NCBI Taxonomy" id="554949"/>
    <lineage>
        <taxon>Bacteria</taxon>
        <taxon>Bacillati</taxon>
        <taxon>Bacillota</taxon>
        <taxon>Clostridia</taxon>
        <taxon>Eubacteriales</taxon>
        <taxon>Clostridiales Family XVII. Incertae Sedis</taxon>
        <taxon>Thermaerobacter</taxon>
    </lineage>
</organism>
<feature type="transmembrane region" description="Helical" evidence="5">
    <location>
        <begin position="152"/>
        <end position="173"/>
    </location>
</feature>
<comment type="function">
    <text evidence="5">NDH-1 shuttles electrons from NADH, via FMN and iron-sulfur (Fe-S) centers, to quinones in the respiratory chain. The immediate electron acceptor for the enzyme in this species is believed to be ubiquinone. Couples the redox reaction to proton translocation (for every two electrons transferred, four hydrogen ions are translocated across the cytoplasmic membrane), and thus conserves the redox energy in a proton gradient. This subunit may bind ubiquinone.</text>
</comment>
<comment type="subcellular location">
    <subcellularLocation>
        <location evidence="5 6">Cell membrane</location>
        <topology evidence="5 6">Multi-pass membrane protein</topology>
    </subcellularLocation>
    <subcellularLocation>
        <location evidence="1">Membrane</location>
        <topology evidence="1">Multi-pass membrane protein</topology>
    </subcellularLocation>
</comment>
<accession>A0ABZ0QS06</accession>
<keyword evidence="5" id="KW-0874">Quinone</keyword>
<dbReference type="HAMAP" id="MF_01350">
    <property type="entry name" value="NDH1_NuoH"/>
    <property type="match status" value="1"/>
</dbReference>
<keyword evidence="3 5" id="KW-1133">Transmembrane helix</keyword>
<sequence>MPEGLVAVLWAILKATIALAFIGLNFMFLVWLERKVSARIQYRVGPYRVGKPHGWLQLIADAIKMFSKEDVMPAAADRWVWAAAPVVVFAPAVLLFVILPVGPDFGVQPDFNLGLLFLSAVSSFTLFGIFMAGWGSNNKYSLIGAMRAAAQLMAYEIPLVLAVLGVVMLAGSLSLQDIVEAQRTYWFVFPQFLGFIVFLIAAIAELNRTPFDMAEAESELVAGYFTEYSGIRWGMFMFAEYTNLFTMSAIAASLFFGGWNGPLLPPVVWFLIKTYAFVLLAMWIRWTLPRIRIDQLLDLGWKFLVPVGLLNLVITGLFLV</sequence>
<evidence type="ECO:0000313" key="7">
    <source>
        <dbReference type="EMBL" id="WPD19357.1"/>
    </source>
</evidence>
<evidence type="ECO:0000313" key="8">
    <source>
        <dbReference type="Proteomes" id="UP001304683"/>
    </source>
</evidence>
<name>A0ABZ0QS06_9FIRM</name>
<evidence type="ECO:0000256" key="1">
    <source>
        <dbReference type="ARBA" id="ARBA00004141"/>
    </source>
</evidence>
<protein>
    <recommendedName>
        <fullName evidence="5">NADH-quinone oxidoreductase subunit H</fullName>
        <ecNumber evidence="5">7.1.1.-</ecNumber>
    </recommendedName>
    <alternativeName>
        <fullName evidence="5">NADH dehydrogenase I subunit H</fullName>
    </alternativeName>
    <alternativeName>
        <fullName evidence="5">NDH-1 subunit H</fullName>
    </alternativeName>
</protein>